<proteinExistence type="predicted"/>
<dbReference type="Proteomes" id="UP000095282">
    <property type="component" value="Unplaced"/>
</dbReference>
<feature type="domain" description="Sdz-33 F-box" evidence="1">
    <location>
        <begin position="51"/>
        <end position="110"/>
    </location>
</feature>
<dbReference type="AlphaFoldDB" id="A0A1I7UAS4"/>
<keyword evidence="2" id="KW-1185">Reference proteome</keyword>
<dbReference type="Pfam" id="PF07735">
    <property type="entry name" value="FBA_2"/>
    <property type="match status" value="1"/>
</dbReference>
<evidence type="ECO:0000313" key="2">
    <source>
        <dbReference type="Proteomes" id="UP000095282"/>
    </source>
</evidence>
<name>A0A1I7UAS4_9PELO</name>
<dbReference type="InterPro" id="IPR012885">
    <property type="entry name" value="F-box_Sdz-33"/>
</dbReference>
<dbReference type="WBParaSite" id="Csp11.Scaffold629.g16600.t1">
    <property type="protein sequence ID" value="Csp11.Scaffold629.g16600.t1"/>
    <property type="gene ID" value="Csp11.Scaffold629.g16600"/>
</dbReference>
<reference evidence="3" key="1">
    <citation type="submission" date="2016-11" db="UniProtKB">
        <authorList>
            <consortium name="WormBaseParasite"/>
        </authorList>
    </citation>
    <scope>IDENTIFICATION</scope>
</reference>
<organism evidence="2 3">
    <name type="scientific">Caenorhabditis tropicalis</name>
    <dbReference type="NCBI Taxonomy" id="1561998"/>
    <lineage>
        <taxon>Eukaryota</taxon>
        <taxon>Metazoa</taxon>
        <taxon>Ecdysozoa</taxon>
        <taxon>Nematoda</taxon>
        <taxon>Chromadorea</taxon>
        <taxon>Rhabditida</taxon>
        <taxon>Rhabditina</taxon>
        <taxon>Rhabditomorpha</taxon>
        <taxon>Rhabditoidea</taxon>
        <taxon>Rhabditidae</taxon>
        <taxon>Peloderinae</taxon>
        <taxon>Caenorhabditis</taxon>
    </lineage>
</organism>
<sequence length="142" mass="16692">MSRQNSIAECSYHCEETSDEEVTYFLDTLKVTKELEVYAETSENFQYSFKYPMNLESLFVHPGPYPWLTLNNLIETNPRYLELFGPKFTNEEMNLFIRNWINGGNSNLQAVVMRLKLVDTEIIMNGIPAVWRETEEDLSYEL</sequence>
<accession>A0A1I7UAS4</accession>
<evidence type="ECO:0000259" key="1">
    <source>
        <dbReference type="Pfam" id="PF07735"/>
    </source>
</evidence>
<evidence type="ECO:0000313" key="3">
    <source>
        <dbReference type="WBParaSite" id="Csp11.Scaffold629.g16600.t1"/>
    </source>
</evidence>
<protein>
    <submittedName>
        <fullName evidence="3">FBA_2 domain-containing protein</fullName>
    </submittedName>
</protein>
<dbReference type="PANTHER" id="PTHR21503">
    <property type="entry name" value="F-BOX-CONTAINING HYPOTHETICAL PROTEIN C.ELEGANS"/>
    <property type="match status" value="1"/>
</dbReference>